<dbReference type="CDD" id="cd00038">
    <property type="entry name" value="CAP_ED"/>
    <property type="match status" value="1"/>
</dbReference>
<dbReference type="SUPFAM" id="SSF51206">
    <property type="entry name" value="cAMP-binding domain-like"/>
    <property type="match status" value="1"/>
</dbReference>
<dbReference type="NCBIfam" id="NF041163">
    <property type="entry name" value="encap_f2b"/>
    <property type="match status" value="1"/>
</dbReference>
<dbReference type="InterPro" id="IPR018490">
    <property type="entry name" value="cNMP-bd_dom_sf"/>
</dbReference>
<dbReference type="Pfam" id="PF00027">
    <property type="entry name" value="cNMP_binding"/>
    <property type="match status" value="1"/>
</dbReference>
<dbReference type="InterPro" id="IPR014710">
    <property type="entry name" value="RmlC-like_jellyroll"/>
</dbReference>
<proteinExistence type="predicted"/>
<dbReference type="InterPro" id="IPR045641">
    <property type="entry name" value="SrpI-like"/>
</dbReference>
<dbReference type="InterPro" id="IPR000595">
    <property type="entry name" value="cNMP-bd_dom"/>
</dbReference>
<feature type="domain" description="Cyclic nucleotide-binding" evidence="1">
    <location>
        <begin position="115"/>
        <end position="189"/>
    </location>
</feature>
<sequence length="467" mass="51196">MTEEPLLAPQSLSTEAARLLATTTKSAPQYIGSSPRWLVQFLPWRALEAGTFRINRLRVTAPPARLVSVIDEGAETTITAAALRSVPALQYVAAEFLETMAGAMSAEQHPAGAEVYDGEGDSPFVIVVSGKIEALDRDPHGITVRRALLGPGSHLGQETLDAEPEPTPSIRAVTPVTLLVLTRSRWEELTAGQEDVRILCANGRRPPPGVNAFGEQVPDMQSGHEGEVDVPRTFVDYDHAPREIGLNLVQTVLQMHTRVTDIYNSPHDQLDQQMRLTVEGMRERQEWDLINDPHTGLLGQVTESMRIPTRLGAPTPDDFDEMLSMVWKEPAFFLAHPRAIAAFGRECTRRGVPPPTVQLHGSPFLTWRGVPIVPTDKLAVNARGASHRTQVVLMRVGEERQGVIGLHQPGLAGEDPRVPSMSIHRMGINQQAIESYLLSLYSSVAVMADDAVAVLTDVEVARYHAYE</sequence>
<accession>A0A6J4MK21</accession>
<dbReference type="Pfam" id="PF19307">
    <property type="entry name" value="SrpI-like"/>
    <property type="match status" value="1"/>
</dbReference>
<dbReference type="EMBL" id="CADCUI010000062">
    <property type="protein sequence ID" value="CAA9359302.1"/>
    <property type="molecule type" value="Genomic_DNA"/>
</dbReference>
<dbReference type="AlphaFoldDB" id="A0A6J4MK21"/>
<gene>
    <name evidence="2" type="ORF">AVDCRST_MAG34-2335</name>
</gene>
<dbReference type="Gene3D" id="2.60.120.10">
    <property type="entry name" value="Jelly Rolls"/>
    <property type="match status" value="1"/>
</dbReference>
<dbReference type="PROSITE" id="PS50042">
    <property type="entry name" value="CNMP_BINDING_3"/>
    <property type="match status" value="1"/>
</dbReference>
<reference evidence="2" key="1">
    <citation type="submission" date="2020-02" db="EMBL/GenBank/DDBJ databases">
        <authorList>
            <person name="Meier V. D."/>
        </authorList>
    </citation>
    <scope>NUCLEOTIDE SEQUENCE</scope>
    <source>
        <strain evidence="2">AVDCRST_MAG34</strain>
    </source>
</reference>
<evidence type="ECO:0000259" key="1">
    <source>
        <dbReference type="PROSITE" id="PS50042"/>
    </source>
</evidence>
<evidence type="ECO:0000313" key="2">
    <source>
        <dbReference type="EMBL" id="CAA9359302.1"/>
    </source>
</evidence>
<dbReference type="InterPro" id="IPR049817">
    <property type="entry name" value="Encap_f2b"/>
</dbReference>
<organism evidence="2">
    <name type="scientific">uncultured Nocardioidaceae bacterium</name>
    <dbReference type="NCBI Taxonomy" id="253824"/>
    <lineage>
        <taxon>Bacteria</taxon>
        <taxon>Bacillati</taxon>
        <taxon>Actinomycetota</taxon>
        <taxon>Actinomycetes</taxon>
        <taxon>Propionibacteriales</taxon>
        <taxon>Nocardioidaceae</taxon>
        <taxon>environmental samples</taxon>
    </lineage>
</organism>
<name>A0A6J4MK21_9ACTN</name>
<protein>
    <submittedName>
        <fullName evidence="2">cAMP-binding protein</fullName>
    </submittedName>
</protein>